<sequence length="67" mass="7978">MDRCKQKATSSISACKERREWREERSKRLPKEQDERNRLATPRAPEPHAACDRFTETHPEKGTQRKQ</sequence>
<dbReference type="AlphaFoldDB" id="A0A1D3D0M5"/>
<proteinExistence type="predicted"/>
<dbReference type="VEuPathDB" id="ToxoDB:cyc_03657"/>
<feature type="compositionally biased region" description="Basic and acidic residues" evidence="1">
    <location>
        <begin position="45"/>
        <end position="67"/>
    </location>
</feature>
<feature type="region of interest" description="Disordered" evidence="1">
    <location>
        <begin position="1"/>
        <end position="67"/>
    </location>
</feature>
<dbReference type="EMBL" id="JROU02001244">
    <property type="protein sequence ID" value="OEH77006.1"/>
    <property type="molecule type" value="Genomic_DNA"/>
</dbReference>
<dbReference type="InParanoid" id="A0A1D3D0M5"/>
<protein>
    <submittedName>
        <fullName evidence="2">Uncharacterized protein</fullName>
    </submittedName>
</protein>
<evidence type="ECO:0000256" key="1">
    <source>
        <dbReference type="SAM" id="MobiDB-lite"/>
    </source>
</evidence>
<dbReference type="Proteomes" id="UP000095192">
    <property type="component" value="Unassembled WGS sequence"/>
</dbReference>
<evidence type="ECO:0000313" key="3">
    <source>
        <dbReference type="Proteomes" id="UP000095192"/>
    </source>
</evidence>
<evidence type="ECO:0000313" key="2">
    <source>
        <dbReference type="EMBL" id="OEH77006.1"/>
    </source>
</evidence>
<organism evidence="2 3">
    <name type="scientific">Cyclospora cayetanensis</name>
    <dbReference type="NCBI Taxonomy" id="88456"/>
    <lineage>
        <taxon>Eukaryota</taxon>
        <taxon>Sar</taxon>
        <taxon>Alveolata</taxon>
        <taxon>Apicomplexa</taxon>
        <taxon>Conoidasida</taxon>
        <taxon>Coccidia</taxon>
        <taxon>Eucoccidiorida</taxon>
        <taxon>Eimeriorina</taxon>
        <taxon>Eimeriidae</taxon>
        <taxon>Cyclospora</taxon>
    </lineage>
</organism>
<reference evidence="2 3" key="1">
    <citation type="journal article" date="2016" name="BMC Genomics">
        <title>Comparative genomics reveals Cyclospora cayetanensis possesses coccidia-like metabolism and invasion components but unique surface antigens.</title>
        <authorList>
            <person name="Liu S."/>
            <person name="Wang L."/>
            <person name="Zheng H."/>
            <person name="Xu Z."/>
            <person name="Roellig D.M."/>
            <person name="Li N."/>
            <person name="Frace M.A."/>
            <person name="Tang K."/>
            <person name="Arrowood M.J."/>
            <person name="Moss D.M."/>
            <person name="Zhang L."/>
            <person name="Feng Y."/>
            <person name="Xiao L."/>
        </authorList>
    </citation>
    <scope>NUCLEOTIDE SEQUENCE [LARGE SCALE GENOMIC DNA]</scope>
    <source>
        <strain evidence="2 3">CHN_HEN01</strain>
    </source>
</reference>
<feature type="compositionally biased region" description="Basic and acidic residues" evidence="1">
    <location>
        <begin position="15"/>
        <end position="38"/>
    </location>
</feature>
<keyword evidence="3" id="KW-1185">Reference proteome</keyword>
<accession>A0A1D3D0M5</accession>
<name>A0A1D3D0M5_9EIME</name>
<gene>
    <name evidence="2" type="ORF">cyc_03657</name>
</gene>
<comment type="caution">
    <text evidence="2">The sequence shown here is derived from an EMBL/GenBank/DDBJ whole genome shotgun (WGS) entry which is preliminary data.</text>
</comment>